<dbReference type="Gene3D" id="1.25.40.290">
    <property type="entry name" value="ARM repeat domains"/>
    <property type="match status" value="1"/>
</dbReference>
<reference evidence="1" key="1">
    <citation type="submission" date="2022-06" db="EMBL/GenBank/DDBJ databases">
        <title>Alkalimarinus sp. nov., isolated from gut of a Alitta virens.</title>
        <authorList>
            <person name="Yang A.I."/>
            <person name="Shin N.-R."/>
        </authorList>
    </citation>
    <scope>NUCLEOTIDE SEQUENCE</scope>
    <source>
        <strain evidence="1">A2M4</strain>
    </source>
</reference>
<keyword evidence="2" id="KW-1185">Reference proteome</keyword>
<gene>
    <name evidence="1" type="ORF">NKI27_01720</name>
</gene>
<organism evidence="1 2">
    <name type="scientific">Alkalimarinus alittae</name>
    <dbReference type="NCBI Taxonomy" id="2961619"/>
    <lineage>
        <taxon>Bacteria</taxon>
        <taxon>Pseudomonadati</taxon>
        <taxon>Pseudomonadota</taxon>
        <taxon>Gammaproteobacteria</taxon>
        <taxon>Alteromonadales</taxon>
        <taxon>Alteromonadaceae</taxon>
        <taxon>Alkalimarinus</taxon>
    </lineage>
</organism>
<dbReference type="Proteomes" id="UP001163739">
    <property type="component" value="Chromosome"/>
</dbReference>
<dbReference type="InterPro" id="IPR016024">
    <property type="entry name" value="ARM-type_fold"/>
</dbReference>
<dbReference type="SUPFAM" id="SSF48371">
    <property type="entry name" value="ARM repeat"/>
    <property type="match status" value="1"/>
</dbReference>
<evidence type="ECO:0000313" key="1">
    <source>
        <dbReference type="EMBL" id="UZE96493.1"/>
    </source>
</evidence>
<proteinExistence type="predicted"/>
<dbReference type="EMBL" id="CP100390">
    <property type="protein sequence ID" value="UZE96493.1"/>
    <property type="molecule type" value="Genomic_DNA"/>
</dbReference>
<sequence length="359" mass="41254">MPEPLKNSYNQTYLERLATSIKLSWPNFDQSKFVSMVMDEQWESKELKARMKHISMTLHKCLPLSFDQVVEILLEAGKSFGGYEGLFFPDYIEQFGADDWALSVTALETLTQYSSSEFAVRPMIIRDPTKMMKVMMSWASHQNEHVRRLASEGCRPRLPWAMALPEFKKDPRLIFPILNRLKQDGSLYVRRSVANNLNDIAKDNPQSVLDWCSANIGQHPDTDWIIKHGCRTLLKQANKEALALFGYAESSSIMVSSLDIKNPVLNIGDDLLFSFGVTTSQGALRRLRIEYIIEYVKANGRRSPKVFKSSESDYTQREISFQRKHSFKQMSTRKHYPGEHTLSIRVNGDIKLTAIFKLN</sequence>
<evidence type="ECO:0000313" key="2">
    <source>
        <dbReference type="Proteomes" id="UP001163739"/>
    </source>
</evidence>
<name>A0ABY6N307_9ALTE</name>
<dbReference type="RefSeq" id="WP_265047978.1">
    <property type="nucleotide sequence ID" value="NZ_CP100390.1"/>
</dbReference>
<accession>A0ABY6N307</accession>
<protein>
    <submittedName>
        <fullName evidence="1">DNA alkylation repair protein</fullName>
    </submittedName>
</protein>